<protein>
    <recommendedName>
        <fullName evidence="7">Retinol dehydrogenase 7</fullName>
    </recommendedName>
</protein>
<feature type="transmembrane region" description="Helical" evidence="4">
    <location>
        <begin position="6"/>
        <end position="23"/>
    </location>
</feature>
<evidence type="ECO:0000256" key="3">
    <source>
        <dbReference type="RuleBase" id="RU000363"/>
    </source>
</evidence>
<evidence type="ECO:0008006" key="7">
    <source>
        <dbReference type="Google" id="ProtNLM"/>
    </source>
</evidence>
<organism evidence="5 6">
    <name type="scientific">Lymnaea stagnalis</name>
    <name type="common">Great pond snail</name>
    <name type="synonym">Helix stagnalis</name>
    <dbReference type="NCBI Taxonomy" id="6523"/>
    <lineage>
        <taxon>Eukaryota</taxon>
        <taxon>Metazoa</taxon>
        <taxon>Spiralia</taxon>
        <taxon>Lophotrochozoa</taxon>
        <taxon>Mollusca</taxon>
        <taxon>Gastropoda</taxon>
        <taxon>Heterobranchia</taxon>
        <taxon>Euthyneura</taxon>
        <taxon>Panpulmonata</taxon>
        <taxon>Hygrophila</taxon>
        <taxon>Lymnaeoidea</taxon>
        <taxon>Lymnaeidae</taxon>
        <taxon>Lymnaea</taxon>
    </lineage>
</organism>
<dbReference type="PRINTS" id="PR00081">
    <property type="entry name" value="GDHRDH"/>
</dbReference>
<comment type="similarity">
    <text evidence="1 3">Belongs to the short-chain dehydrogenases/reductases (SDR) family.</text>
</comment>
<keyword evidence="4" id="KW-0812">Transmembrane</keyword>
<keyword evidence="4" id="KW-0472">Membrane</keyword>
<comment type="caution">
    <text evidence="5">The sequence shown here is derived from an EMBL/GenBank/DDBJ whole genome shotgun (WGS) entry which is preliminary data.</text>
</comment>
<dbReference type="FunFam" id="3.40.50.720:FF:000074">
    <property type="entry name" value="Retinol dehydrogenase type 1"/>
    <property type="match status" value="1"/>
</dbReference>
<evidence type="ECO:0000256" key="1">
    <source>
        <dbReference type="ARBA" id="ARBA00006484"/>
    </source>
</evidence>
<reference evidence="5 6" key="1">
    <citation type="submission" date="2024-04" db="EMBL/GenBank/DDBJ databases">
        <authorList>
            <consortium name="Genoscope - CEA"/>
            <person name="William W."/>
        </authorList>
    </citation>
    <scope>NUCLEOTIDE SEQUENCE [LARGE SCALE GENOMIC DNA]</scope>
</reference>
<dbReference type="Pfam" id="PF00106">
    <property type="entry name" value="adh_short"/>
    <property type="match status" value="1"/>
</dbReference>
<dbReference type="Proteomes" id="UP001497497">
    <property type="component" value="Unassembled WGS sequence"/>
</dbReference>
<name>A0AAV2HTF2_LYMST</name>
<gene>
    <name evidence="5" type="ORF">GSLYS_00011309001</name>
</gene>
<keyword evidence="2" id="KW-0560">Oxidoreductase</keyword>
<dbReference type="InterPro" id="IPR020904">
    <property type="entry name" value="Sc_DH/Rdtase_CS"/>
</dbReference>
<evidence type="ECO:0000256" key="4">
    <source>
        <dbReference type="SAM" id="Phobius"/>
    </source>
</evidence>
<dbReference type="SUPFAM" id="SSF51735">
    <property type="entry name" value="NAD(P)-binding Rossmann-fold domains"/>
    <property type="match status" value="1"/>
</dbReference>
<dbReference type="GO" id="GO:0016491">
    <property type="term" value="F:oxidoreductase activity"/>
    <property type="evidence" value="ECO:0007669"/>
    <property type="project" value="UniProtKB-KW"/>
</dbReference>
<dbReference type="PANTHER" id="PTHR43313:SF1">
    <property type="entry name" value="3BETA-HYDROXYSTEROID DEHYDROGENASE DHS-16"/>
    <property type="match status" value="1"/>
</dbReference>
<dbReference type="Gene3D" id="3.40.50.720">
    <property type="entry name" value="NAD(P)-binding Rossmann-like Domain"/>
    <property type="match status" value="1"/>
</dbReference>
<keyword evidence="6" id="KW-1185">Reference proteome</keyword>
<dbReference type="PROSITE" id="PS00061">
    <property type="entry name" value="ADH_SHORT"/>
    <property type="match status" value="1"/>
</dbReference>
<evidence type="ECO:0000313" key="6">
    <source>
        <dbReference type="Proteomes" id="UP001497497"/>
    </source>
</evidence>
<dbReference type="PRINTS" id="PR00080">
    <property type="entry name" value="SDRFAMILY"/>
</dbReference>
<sequence length="327" mass="37128">MFWSVIILSVVFVMTYSIFNWIISRLKISKFHEKYILITGCDSGFGQALSMRLDYLGFHVFAGCLTKDGCTYLSERASGRLFPFLMDVTKSESIEQALKIVKEKLPIDRGLWGLVNNAGVARMMGNLEFCTMEDYQKVLNVNLFGLIEVTRIFLPLIRRAHGRIVNMSSVSGRIAVAGGPYCCSKYGVEAFSDILRQEVYSQNIRVSIIEPGNFKTNIVDVDTMVEEMKRAYERASPEVQSVYGNDYVDSFRGLITEVKSTGSPDINPVLDDITHALTARVPYTRYIPGNDVKYILVPLSYLPDWIVDWVMRTIKTRRSQIEKNKST</sequence>
<dbReference type="PANTHER" id="PTHR43313">
    <property type="entry name" value="SHORT-CHAIN DEHYDROGENASE/REDUCTASE FAMILY 9C"/>
    <property type="match status" value="1"/>
</dbReference>
<dbReference type="EMBL" id="CAXITT010000261">
    <property type="protein sequence ID" value="CAL1537396.1"/>
    <property type="molecule type" value="Genomic_DNA"/>
</dbReference>
<dbReference type="AlphaFoldDB" id="A0AAV2HTF2"/>
<dbReference type="InterPro" id="IPR036291">
    <property type="entry name" value="NAD(P)-bd_dom_sf"/>
</dbReference>
<keyword evidence="4" id="KW-1133">Transmembrane helix</keyword>
<dbReference type="GO" id="GO:0008202">
    <property type="term" value="P:steroid metabolic process"/>
    <property type="evidence" value="ECO:0007669"/>
    <property type="project" value="TreeGrafter"/>
</dbReference>
<evidence type="ECO:0000256" key="2">
    <source>
        <dbReference type="ARBA" id="ARBA00023002"/>
    </source>
</evidence>
<proteinExistence type="inferred from homology"/>
<evidence type="ECO:0000313" key="5">
    <source>
        <dbReference type="EMBL" id="CAL1537396.1"/>
    </source>
</evidence>
<dbReference type="InterPro" id="IPR002347">
    <property type="entry name" value="SDR_fam"/>
</dbReference>
<accession>A0AAV2HTF2</accession>